<accession>I4C6U7</accession>
<dbReference type="GO" id="GO:0005886">
    <property type="term" value="C:plasma membrane"/>
    <property type="evidence" value="ECO:0007669"/>
    <property type="project" value="TreeGrafter"/>
</dbReference>
<feature type="transmembrane region" description="Helical" evidence="7">
    <location>
        <begin position="98"/>
        <end position="116"/>
    </location>
</feature>
<dbReference type="HOGENOM" id="CLU_020088_6_1_7"/>
<feature type="transmembrane region" description="Helical" evidence="7">
    <location>
        <begin position="292"/>
        <end position="317"/>
    </location>
</feature>
<dbReference type="GO" id="GO:0015086">
    <property type="term" value="F:cadmium ion transmembrane transporter activity"/>
    <property type="evidence" value="ECO:0007669"/>
    <property type="project" value="TreeGrafter"/>
</dbReference>
<evidence type="ECO:0000256" key="4">
    <source>
        <dbReference type="ARBA" id="ARBA00022847"/>
    </source>
</evidence>
<evidence type="ECO:0000256" key="1">
    <source>
        <dbReference type="ARBA" id="ARBA00004141"/>
    </source>
</evidence>
<evidence type="ECO:0000256" key="6">
    <source>
        <dbReference type="ARBA" id="ARBA00023136"/>
    </source>
</evidence>
<dbReference type="STRING" id="706587.Desti_2608"/>
<feature type="transmembrane region" description="Helical" evidence="7">
    <location>
        <begin position="243"/>
        <end position="266"/>
    </location>
</feature>
<dbReference type="PANTHER" id="PTHR11706">
    <property type="entry name" value="SOLUTE CARRIER PROTEIN FAMILY 11 MEMBER"/>
    <property type="match status" value="1"/>
</dbReference>
<keyword evidence="3 7" id="KW-0812">Transmembrane</keyword>
<evidence type="ECO:0000313" key="9">
    <source>
        <dbReference type="Proteomes" id="UP000006055"/>
    </source>
</evidence>
<dbReference type="InterPro" id="IPR001046">
    <property type="entry name" value="NRAMP_fam"/>
</dbReference>
<keyword evidence="5 7" id="KW-1133">Transmembrane helix</keyword>
<gene>
    <name evidence="8" type="ordered locus">Desti_2608</name>
</gene>
<protein>
    <submittedName>
        <fullName evidence="8">Mn2+/Fe2_transporter, NRAMP family</fullName>
    </submittedName>
</protein>
<keyword evidence="4" id="KW-0769">Symport</keyword>
<dbReference type="GO" id="GO:0015293">
    <property type="term" value="F:symporter activity"/>
    <property type="evidence" value="ECO:0007669"/>
    <property type="project" value="UniProtKB-KW"/>
</dbReference>
<reference evidence="9" key="1">
    <citation type="submission" date="2012-06" db="EMBL/GenBank/DDBJ databases">
        <title>Complete sequence of chromosome of Desulfomonile tiedjei DSM 6799.</title>
        <authorList>
            <person name="Lucas S."/>
            <person name="Copeland A."/>
            <person name="Lapidus A."/>
            <person name="Glavina del Rio T."/>
            <person name="Dalin E."/>
            <person name="Tice H."/>
            <person name="Bruce D."/>
            <person name="Goodwin L."/>
            <person name="Pitluck S."/>
            <person name="Peters L."/>
            <person name="Ovchinnikova G."/>
            <person name="Zeytun A."/>
            <person name="Lu M."/>
            <person name="Kyrpides N."/>
            <person name="Mavromatis K."/>
            <person name="Ivanova N."/>
            <person name="Brettin T."/>
            <person name="Detter J.C."/>
            <person name="Han C."/>
            <person name="Larimer F."/>
            <person name="Land M."/>
            <person name="Hauser L."/>
            <person name="Markowitz V."/>
            <person name="Cheng J.-F."/>
            <person name="Hugenholtz P."/>
            <person name="Woyke T."/>
            <person name="Wu D."/>
            <person name="Spring S."/>
            <person name="Schroeder M."/>
            <person name="Brambilla E."/>
            <person name="Klenk H.-P."/>
            <person name="Eisen J.A."/>
        </authorList>
    </citation>
    <scope>NUCLEOTIDE SEQUENCE [LARGE SCALE GENOMIC DNA]</scope>
    <source>
        <strain evidence="9">ATCC 49306 / DSM 6799 / DCB-1</strain>
    </source>
</reference>
<dbReference type="EMBL" id="CP003360">
    <property type="protein sequence ID" value="AFM25288.1"/>
    <property type="molecule type" value="Genomic_DNA"/>
</dbReference>
<dbReference type="Pfam" id="PF01566">
    <property type="entry name" value="Nramp"/>
    <property type="match status" value="1"/>
</dbReference>
<evidence type="ECO:0000256" key="2">
    <source>
        <dbReference type="ARBA" id="ARBA00022448"/>
    </source>
</evidence>
<dbReference type="KEGG" id="dti:Desti_2608"/>
<dbReference type="Proteomes" id="UP000006055">
    <property type="component" value="Chromosome"/>
</dbReference>
<proteinExistence type="predicted"/>
<dbReference type="eggNOG" id="COG1914">
    <property type="taxonomic scope" value="Bacteria"/>
</dbReference>
<feature type="transmembrane region" description="Helical" evidence="7">
    <location>
        <begin position="122"/>
        <end position="150"/>
    </location>
</feature>
<keyword evidence="6 7" id="KW-0472">Membrane</keyword>
<organism evidence="8 9">
    <name type="scientific">Desulfomonile tiedjei (strain ATCC 49306 / DSM 6799 / DCB-1)</name>
    <dbReference type="NCBI Taxonomy" id="706587"/>
    <lineage>
        <taxon>Bacteria</taxon>
        <taxon>Pseudomonadati</taxon>
        <taxon>Thermodesulfobacteriota</taxon>
        <taxon>Desulfomonilia</taxon>
        <taxon>Desulfomonilales</taxon>
        <taxon>Desulfomonilaceae</taxon>
        <taxon>Desulfomonile</taxon>
    </lineage>
</organism>
<feature type="transmembrane region" description="Helical" evidence="7">
    <location>
        <begin position="338"/>
        <end position="366"/>
    </location>
</feature>
<keyword evidence="9" id="KW-1185">Reference proteome</keyword>
<dbReference type="GO" id="GO:0034755">
    <property type="term" value="P:iron ion transmembrane transport"/>
    <property type="evidence" value="ECO:0007669"/>
    <property type="project" value="TreeGrafter"/>
</dbReference>
<dbReference type="AlphaFoldDB" id="I4C6U7"/>
<evidence type="ECO:0000256" key="3">
    <source>
        <dbReference type="ARBA" id="ARBA00022692"/>
    </source>
</evidence>
<dbReference type="PATRIC" id="fig|706587.4.peg.2983"/>
<feature type="transmembrane region" description="Helical" evidence="7">
    <location>
        <begin position="162"/>
        <end position="180"/>
    </location>
</feature>
<feature type="transmembrane region" description="Helical" evidence="7">
    <location>
        <begin position="372"/>
        <end position="390"/>
    </location>
</feature>
<feature type="transmembrane region" description="Helical" evidence="7">
    <location>
        <begin position="21"/>
        <end position="40"/>
    </location>
</feature>
<feature type="transmembrane region" description="Helical" evidence="7">
    <location>
        <begin position="402"/>
        <end position="427"/>
    </location>
</feature>
<feature type="transmembrane region" description="Helical" evidence="7">
    <location>
        <begin position="60"/>
        <end position="78"/>
    </location>
</feature>
<comment type="subcellular location">
    <subcellularLocation>
        <location evidence="1">Membrane</location>
        <topology evidence="1">Multi-pass membrane protein</topology>
    </subcellularLocation>
</comment>
<keyword evidence="2" id="KW-0813">Transport</keyword>
<evidence type="ECO:0000256" key="5">
    <source>
        <dbReference type="ARBA" id="ARBA00022989"/>
    </source>
</evidence>
<evidence type="ECO:0000256" key="7">
    <source>
        <dbReference type="SAM" id="Phobius"/>
    </source>
</evidence>
<dbReference type="PANTHER" id="PTHR11706:SF33">
    <property type="entry name" value="NATURAL RESISTANCE-ASSOCIATED MACROPHAGE PROTEIN 2"/>
    <property type="match status" value="1"/>
</dbReference>
<dbReference type="NCBIfam" id="NF037982">
    <property type="entry name" value="Nramp_1"/>
    <property type="match status" value="1"/>
</dbReference>
<feature type="transmembrane region" description="Helical" evidence="7">
    <location>
        <begin position="200"/>
        <end position="222"/>
    </location>
</feature>
<dbReference type="GO" id="GO:0005384">
    <property type="term" value="F:manganese ion transmembrane transporter activity"/>
    <property type="evidence" value="ECO:0007669"/>
    <property type="project" value="TreeGrafter"/>
</dbReference>
<evidence type="ECO:0000313" key="8">
    <source>
        <dbReference type="EMBL" id="AFM25288.1"/>
    </source>
</evidence>
<sequence>MSTMQDNAVSRSFGSLLRSRLVSLWGILILMGPGIITSNVDNDAGGITTYSLAGAEFGLSLLWSFIPITLVLIVVQEMGARMGVVSGKGLSDLIRERFGVKITFYLMILLVITNLGNTLAEFAGIAASLEIFGMSRYLTIPLSILFLMWLPVKGTYRSVEKIFLTACVFYIAYVITGFLVQPDWAEVIHSTAAPTLRTDTAFLVMLVGLVGTTIAPWMQFYLQASVVDKGLSAKDLKAVRIDVVVGSVLVSVVAFFIVLACASTLYKAGIKVDSAEQAALALKPLAGEYCTWLFAFGLFNASMFAAAILPLSTAYTVCEAFGWESSLDKKFSEAPQFYGLYCFIIFFSGLFILIPSLPLISIMFVSQVINGLVLPVVLVFMLLLINDPAVMRKSTNSTLMNIICWASTIGLAALSGFTVWSGLIALLGF</sequence>
<name>I4C6U7_DESTA</name>